<keyword evidence="1" id="KW-1133">Transmembrane helix</keyword>
<dbReference type="AlphaFoldDB" id="A0A1G8DNY6"/>
<name>A0A1G8DNY6_CHIFI</name>
<gene>
    <name evidence="2" type="ORF">SAMN04488121_11548</name>
</gene>
<evidence type="ECO:0000313" key="2">
    <source>
        <dbReference type="EMBL" id="SDH59120.1"/>
    </source>
</evidence>
<protein>
    <submittedName>
        <fullName evidence="2">Uncharacterized protein</fullName>
    </submittedName>
</protein>
<evidence type="ECO:0000313" key="3">
    <source>
        <dbReference type="Proteomes" id="UP000199045"/>
    </source>
</evidence>
<keyword evidence="1" id="KW-0812">Transmembrane</keyword>
<reference evidence="3" key="1">
    <citation type="submission" date="2016-10" db="EMBL/GenBank/DDBJ databases">
        <authorList>
            <person name="Varghese N."/>
            <person name="Submissions S."/>
        </authorList>
    </citation>
    <scope>NUCLEOTIDE SEQUENCE [LARGE SCALE GENOMIC DNA]</scope>
    <source>
        <strain evidence="3">DSM 527</strain>
    </source>
</reference>
<evidence type="ECO:0000256" key="1">
    <source>
        <dbReference type="SAM" id="Phobius"/>
    </source>
</evidence>
<sequence length="38" mass="4702">MTEERPPLLPHWWMWYVFVIVWLALLIAGFYLFTKVFS</sequence>
<feature type="transmembrane region" description="Helical" evidence="1">
    <location>
        <begin position="12"/>
        <end position="33"/>
    </location>
</feature>
<dbReference type="STRING" id="104663.SAMN04488121_11548"/>
<keyword evidence="1" id="KW-0472">Membrane</keyword>
<proteinExistence type="predicted"/>
<dbReference type="Proteomes" id="UP000199045">
    <property type="component" value="Unassembled WGS sequence"/>
</dbReference>
<accession>A0A1G8DNY6</accession>
<organism evidence="2 3">
    <name type="scientific">Chitinophaga filiformis</name>
    <name type="common">Myxococcus filiformis</name>
    <name type="synonym">Flexibacter filiformis</name>
    <dbReference type="NCBI Taxonomy" id="104663"/>
    <lineage>
        <taxon>Bacteria</taxon>
        <taxon>Pseudomonadati</taxon>
        <taxon>Bacteroidota</taxon>
        <taxon>Chitinophagia</taxon>
        <taxon>Chitinophagales</taxon>
        <taxon>Chitinophagaceae</taxon>
        <taxon>Chitinophaga</taxon>
    </lineage>
</organism>
<dbReference type="EMBL" id="FNBN01000015">
    <property type="protein sequence ID" value="SDH59120.1"/>
    <property type="molecule type" value="Genomic_DNA"/>
</dbReference>